<feature type="compositionally biased region" description="Polar residues" evidence="1">
    <location>
        <begin position="91"/>
        <end position="105"/>
    </location>
</feature>
<comment type="caution">
    <text evidence="2">The sequence shown here is derived from an EMBL/GenBank/DDBJ whole genome shotgun (WGS) entry which is preliminary data.</text>
</comment>
<proteinExistence type="predicted"/>
<dbReference type="STRING" id="362418.IW19_11960"/>
<dbReference type="AlphaFoldDB" id="A0A085ZP37"/>
<accession>A0A085ZP37</accession>
<dbReference type="eggNOG" id="ENOG502Z9KQ">
    <property type="taxonomic scope" value="Bacteria"/>
</dbReference>
<dbReference type="InterPro" id="IPR045398">
    <property type="entry name" value="DUF6515"/>
</dbReference>
<evidence type="ECO:0000313" key="2">
    <source>
        <dbReference type="EMBL" id="KFF06201.1"/>
    </source>
</evidence>
<dbReference type="Proteomes" id="UP000028715">
    <property type="component" value="Unassembled WGS sequence"/>
</dbReference>
<evidence type="ECO:0000256" key="1">
    <source>
        <dbReference type="SAM" id="MobiDB-lite"/>
    </source>
</evidence>
<sequence length="310" mass="34608">MKKINELLKKALLVCMSLSFFLISIDISAQRHGGRPGGLNQRGSAAQRPAIKKPANQQRPVTRPGSNGSGTKITRPSNTSNAAVRDKNAVKNRNSTKTRNSVNQKNISDRTRNDINIDRSRDINIVNNRNTIVRRNTVIYTRPPYRYGGYRYNSFHPYFYHPYTPFYWGPVWHPWGFFVATLAVTAIVVSVENNQYHYDQGVWYAPSNGGYTAVPAPVGGTVNNIPSGAQTVNTGTVNNYYYGGTYYEKDGSSYKVVAPTAGTLVESLPEGGKEVTIGDVKYIKFGETYYQPVQVDGKNKYEVVLVEEDK</sequence>
<gene>
    <name evidence="2" type="ORF">IW19_11960</name>
</gene>
<keyword evidence="3" id="KW-1185">Reference proteome</keyword>
<dbReference type="Pfam" id="PF20125">
    <property type="entry name" value="DUF6515"/>
    <property type="match status" value="1"/>
</dbReference>
<protein>
    <submittedName>
        <fullName evidence="2">Uncharacterized protein</fullName>
    </submittedName>
</protein>
<dbReference type="RefSeq" id="WP_035684386.1">
    <property type="nucleotide sequence ID" value="NZ_JPRL01000001.1"/>
</dbReference>
<name>A0A085ZP37_9FLAO</name>
<feature type="compositionally biased region" description="Polar residues" evidence="1">
    <location>
        <begin position="55"/>
        <end position="82"/>
    </location>
</feature>
<dbReference type="OrthoDB" id="826470at2"/>
<evidence type="ECO:0000313" key="3">
    <source>
        <dbReference type="Proteomes" id="UP000028715"/>
    </source>
</evidence>
<feature type="region of interest" description="Disordered" evidence="1">
    <location>
        <begin position="31"/>
        <end position="113"/>
    </location>
</feature>
<reference evidence="2 3" key="1">
    <citation type="submission" date="2014-07" db="EMBL/GenBank/DDBJ databases">
        <title>Genome of Flavobacterium reichenbachii LMG 25512.</title>
        <authorList>
            <person name="Stropko S.J."/>
            <person name="Pipes S.E."/>
            <person name="Newman J.D."/>
        </authorList>
    </citation>
    <scope>NUCLEOTIDE SEQUENCE [LARGE SCALE GENOMIC DNA]</scope>
    <source>
        <strain evidence="2 3">LMG 25512</strain>
    </source>
</reference>
<organism evidence="2 3">
    <name type="scientific">Flavobacterium reichenbachii</name>
    <dbReference type="NCBI Taxonomy" id="362418"/>
    <lineage>
        <taxon>Bacteria</taxon>
        <taxon>Pseudomonadati</taxon>
        <taxon>Bacteroidota</taxon>
        <taxon>Flavobacteriia</taxon>
        <taxon>Flavobacteriales</taxon>
        <taxon>Flavobacteriaceae</taxon>
        <taxon>Flavobacterium</taxon>
    </lineage>
</organism>
<dbReference type="EMBL" id="JPRL01000001">
    <property type="protein sequence ID" value="KFF06201.1"/>
    <property type="molecule type" value="Genomic_DNA"/>
</dbReference>